<reference evidence="6" key="1">
    <citation type="journal article" date="2019" name="Int. J. Syst. Evol. Microbiol.">
        <title>The Global Catalogue of Microorganisms (GCM) 10K type strain sequencing project: providing services to taxonomists for standard genome sequencing and annotation.</title>
        <authorList>
            <consortium name="The Broad Institute Genomics Platform"/>
            <consortium name="The Broad Institute Genome Sequencing Center for Infectious Disease"/>
            <person name="Wu L."/>
            <person name="Ma J."/>
        </authorList>
    </citation>
    <scope>NUCLEOTIDE SEQUENCE [LARGE SCALE GENOMIC DNA]</scope>
    <source>
        <strain evidence="6">JCM 17138</strain>
    </source>
</reference>
<protein>
    <submittedName>
        <fullName evidence="5">Helix-turn-helix domain-containing protein</fullName>
    </submittedName>
</protein>
<keyword evidence="1" id="KW-0805">Transcription regulation</keyword>
<evidence type="ECO:0000259" key="4">
    <source>
        <dbReference type="PROSITE" id="PS51118"/>
    </source>
</evidence>
<organism evidence="5 6">
    <name type="scientific">Streptomyces coacervatus</name>
    <dbReference type="NCBI Taxonomy" id="647381"/>
    <lineage>
        <taxon>Bacteria</taxon>
        <taxon>Bacillati</taxon>
        <taxon>Actinomycetota</taxon>
        <taxon>Actinomycetes</taxon>
        <taxon>Kitasatosporales</taxon>
        <taxon>Streptomycetaceae</taxon>
        <taxon>Streptomyces</taxon>
    </lineage>
</organism>
<dbReference type="PROSITE" id="PS51118">
    <property type="entry name" value="HTH_HXLR"/>
    <property type="match status" value="1"/>
</dbReference>
<dbReference type="InterPro" id="IPR036390">
    <property type="entry name" value="WH_DNA-bd_sf"/>
</dbReference>
<keyword evidence="2" id="KW-0238">DNA-binding</keyword>
<gene>
    <name evidence="5" type="ORF">GCM10022403_072430</name>
</gene>
<feature type="domain" description="HTH hxlR-type" evidence="4">
    <location>
        <begin position="15"/>
        <end position="114"/>
    </location>
</feature>
<accession>A0ABP7IX37</accession>
<evidence type="ECO:0000313" key="6">
    <source>
        <dbReference type="Proteomes" id="UP001501009"/>
    </source>
</evidence>
<dbReference type="EMBL" id="BAABDE010000028">
    <property type="protein sequence ID" value="GAA3828653.1"/>
    <property type="molecule type" value="Genomic_DNA"/>
</dbReference>
<dbReference type="Gene3D" id="1.10.10.10">
    <property type="entry name" value="Winged helix-like DNA-binding domain superfamily/Winged helix DNA-binding domain"/>
    <property type="match status" value="1"/>
</dbReference>
<evidence type="ECO:0000256" key="3">
    <source>
        <dbReference type="ARBA" id="ARBA00023163"/>
    </source>
</evidence>
<dbReference type="Proteomes" id="UP001501009">
    <property type="component" value="Unassembled WGS sequence"/>
</dbReference>
<dbReference type="SUPFAM" id="SSF46785">
    <property type="entry name" value="Winged helix' DNA-binding domain"/>
    <property type="match status" value="1"/>
</dbReference>
<dbReference type="InterPro" id="IPR036388">
    <property type="entry name" value="WH-like_DNA-bd_sf"/>
</dbReference>
<dbReference type="InterPro" id="IPR002577">
    <property type="entry name" value="HTH_HxlR"/>
</dbReference>
<dbReference type="Pfam" id="PF01638">
    <property type="entry name" value="HxlR"/>
    <property type="match status" value="1"/>
</dbReference>
<evidence type="ECO:0000313" key="5">
    <source>
        <dbReference type="EMBL" id="GAA3828653.1"/>
    </source>
</evidence>
<proteinExistence type="predicted"/>
<evidence type="ECO:0000256" key="2">
    <source>
        <dbReference type="ARBA" id="ARBA00023125"/>
    </source>
</evidence>
<sequence length="126" mass="14180">MEGPRQESSQVVAPCPIAPVVDVVHSKWTAQVLWCLLHHGRLRFGELRQRLPAVTAKVLAQRLRQLERDGLVTRTLYEEMPPRVEYEATDLAASLSPVFAALAEWSRRHLAEVETARVAYEGPLVS</sequence>
<keyword evidence="6" id="KW-1185">Reference proteome</keyword>
<name>A0ABP7IX37_9ACTN</name>
<comment type="caution">
    <text evidence="5">The sequence shown here is derived from an EMBL/GenBank/DDBJ whole genome shotgun (WGS) entry which is preliminary data.</text>
</comment>
<dbReference type="PANTHER" id="PTHR33204">
    <property type="entry name" value="TRANSCRIPTIONAL REGULATOR, MARR FAMILY"/>
    <property type="match status" value="1"/>
</dbReference>
<evidence type="ECO:0000256" key="1">
    <source>
        <dbReference type="ARBA" id="ARBA00023015"/>
    </source>
</evidence>
<keyword evidence="3" id="KW-0804">Transcription</keyword>